<gene>
    <name evidence="2" type="ORF">PHPALM_36386</name>
</gene>
<reference evidence="2 3" key="1">
    <citation type="journal article" date="2017" name="Genome Biol. Evol.">
        <title>Phytophthora megakarya and P. palmivora, closely related causal agents of cacao black pod rot, underwent increases in genome sizes and gene numbers by different mechanisms.</title>
        <authorList>
            <person name="Ali S.S."/>
            <person name="Shao J."/>
            <person name="Lary D.J."/>
            <person name="Kronmiller B."/>
            <person name="Shen D."/>
            <person name="Strem M.D."/>
            <person name="Amoako-Attah I."/>
            <person name="Akrofi A.Y."/>
            <person name="Begoude B.A."/>
            <person name="Ten Hoopen G.M."/>
            <person name="Coulibaly K."/>
            <person name="Kebe B.I."/>
            <person name="Melnick R.L."/>
            <person name="Guiltinan M.J."/>
            <person name="Tyler B.M."/>
            <person name="Meinhardt L.W."/>
            <person name="Bailey B.A."/>
        </authorList>
    </citation>
    <scope>NUCLEOTIDE SEQUENCE [LARGE SCALE GENOMIC DNA]</scope>
    <source>
        <strain evidence="3">sbr112.9</strain>
    </source>
</reference>
<organism evidence="2 3">
    <name type="scientific">Phytophthora palmivora</name>
    <dbReference type="NCBI Taxonomy" id="4796"/>
    <lineage>
        <taxon>Eukaryota</taxon>
        <taxon>Sar</taxon>
        <taxon>Stramenopiles</taxon>
        <taxon>Oomycota</taxon>
        <taxon>Peronosporomycetes</taxon>
        <taxon>Peronosporales</taxon>
        <taxon>Peronosporaceae</taxon>
        <taxon>Phytophthora</taxon>
    </lineage>
</organism>
<keyword evidence="3" id="KW-1185">Reference proteome</keyword>
<name>A0A2P4X028_9STRA</name>
<evidence type="ECO:0000313" key="2">
    <source>
        <dbReference type="EMBL" id="POM58903.1"/>
    </source>
</evidence>
<dbReference type="GO" id="GO:0003964">
    <property type="term" value="F:RNA-directed DNA polymerase activity"/>
    <property type="evidence" value="ECO:0007669"/>
    <property type="project" value="UniProtKB-KW"/>
</dbReference>
<proteinExistence type="predicted"/>
<evidence type="ECO:0000256" key="1">
    <source>
        <dbReference type="SAM" id="MobiDB-lite"/>
    </source>
</evidence>
<keyword evidence="2" id="KW-0548">Nucleotidyltransferase</keyword>
<dbReference type="AlphaFoldDB" id="A0A2P4X028"/>
<evidence type="ECO:0000313" key="3">
    <source>
        <dbReference type="Proteomes" id="UP000237271"/>
    </source>
</evidence>
<accession>A0A2P4X028</accession>
<feature type="region of interest" description="Disordered" evidence="1">
    <location>
        <begin position="1"/>
        <end position="21"/>
    </location>
</feature>
<protein>
    <submittedName>
        <fullName evidence="2">Reverse transcriptase</fullName>
    </submittedName>
</protein>
<dbReference type="Proteomes" id="UP000237271">
    <property type="component" value="Unassembled WGS sequence"/>
</dbReference>
<comment type="caution">
    <text evidence="2">The sequence shown here is derived from an EMBL/GenBank/DDBJ whole genome shotgun (WGS) entry which is preliminary data.</text>
</comment>
<dbReference type="EMBL" id="NCKW01020132">
    <property type="protein sequence ID" value="POM58903.1"/>
    <property type="molecule type" value="Genomic_DNA"/>
</dbReference>
<dbReference type="OrthoDB" id="6515815at2759"/>
<keyword evidence="2" id="KW-0695">RNA-directed DNA polymerase</keyword>
<sequence length="97" mass="11687">MSISEIGMSMRSASPSHSIPSKIASDEIPRFMCYTARIYDLRWKQWRDREPRRWRYRIQKQYQQAREQVNTKLREAIQERAGRHNETVRPHEIEVGA</sequence>
<keyword evidence="2" id="KW-0808">Transferase</keyword>